<evidence type="ECO:0000256" key="1">
    <source>
        <dbReference type="SAM" id="Phobius"/>
    </source>
</evidence>
<dbReference type="Proteomes" id="UP000317933">
    <property type="component" value="Unassembled WGS sequence"/>
</dbReference>
<dbReference type="RefSeq" id="WP_140669281.1">
    <property type="nucleotide sequence ID" value="NZ_RCZE01000010.1"/>
</dbReference>
<keyword evidence="1" id="KW-0472">Membrane</keyword>
<reference evidence="3 4" key="1">
    <citation type="journal article" date="2019" name="Environ. Microbiol.">
        <title>Species interactions and distinct microbial communities in high Arctic permafrost affected cryosols are associated with the CH4 and CO2 gas fluxes.</title>
        <authorList>
            <person name="Altshuler I."/>
            <person name="Hamel J."/>
            <person name="Turney S."/>
            <person name="Magnuson E."/>
            <person name="Levesque R."/>
            <person name="Greer C."/>
            <person name="Whyte L.G."/>
        </authorList>
    </citation>
    <scope>NUCLEOTIDE SEQUENCE [LARGE SCALE GENOMIC DNA]</scope>
    <source>
        <strain evidence="3 4">E3</strain>
    </source>
</reference>
<sequence>MNSKVLIKAVLLLTLVTSAAISSAQAASLTNVSQAAAALPVSNTMGFHAYVAADSDTQSVAADGQLKDALHVQGLAGTASSYLSQGNAVPIPAAAWLFSSALFGFVLFANRRKV</sequence>
<feature type="transmembrane region" description="Helical" evidence="1">
    <location>
        <begin position="89"/>
        <end position="109"/>
    </location>
</feature>
<keyword evidence="1" id="KW-1133">Transmembrane helix</keyword>
<keyword evidence="1" id="KW-0812">Transmembrane</keyword>
<protein>
    <submittedName>
        <fullName evidence="3">Uncharacterized protein</fullName>
    </submittedName>
</protein>
<dbReference type="EMBL" id="RCZE01000010">
    <property type="protein sequence ID" value="TPG75381.1"/>
    <property type="molecule type" value="Genomic_DNA"/>
</dbReference>
<accession>A0A502HL22</accession>
<name>A0A502HL22_9PSED</name>
<keyword evidence="2" id="KW-0732">Signal</keyword>
<evidence type="ECO:0000313" key="3">
    <source>
        <dbReference type="EMBL" id="TPG75381.1"/>
    </source>
</evidence>
<comment type="caution">
    <text evidence="3">The sequence shown here is derived from an EMBL/GenBank/DDBJ whole genome shotgun (WGS) entry which is preliminary data.</text>
</comment>
<proteinExistence type="predicted"/>
<feature type="signal peptide" evidence="2">
    <location>
        <begin position="1"/>
        <end position="26"/>
    </location>
</feature>
<organism evidence="3 4">
    <name type="scientific">Pseudomonas arsenicoxydans</name>
    <dbReference type="NCBI Taxonomy" id="702115"/>
    <lineage>
        <taxon>Bacteria</taxon>
        <taxon>Pseudomonadati</taxon>
        <taxon>Pseudomonadota</taxon>
        <taxon>Gammaproteobacteria</taxon>
        <taxon>Pseudomonadales</taxon>
        <taxon>Pseudomonadaceae</taxon>
        <taxon>Pseudomonas</taxon>
    </lineage>
</organism>
<evidence type="ECO:0000313" key="4">
    <source>
        <dbReference type="Proteomes" id="UP000317933"/>
    </source>
</evidence>
<feature type="chain" id="PRO_5021245885" evidence="2">
    <location>
        <begin position="27"/>
        <end position="114"/>
    </location>
</feature>
<evidence type="ECO:0000256" key="2">
    <source>
        <dbReference type="SAM" id="SignalP"/>
    </source>
</evidence>
<dbReference type="AlphaFoldDB" id="A0A502HL22"/>
<gene>
    <name evidence="3" type="ORF">EAH78_21240</name>
</gene>